<dbReference type="InterPro" id="IPR025948">
    <property type="entry name" value="HTH-like_dom"/>
</dbReference>
<dbReference type="EMBL" id="JBHSSE010000040">
    <property type="protein sequence ID" value="MFC6203041.1"/>
    <property type="molecule type" value="Genomic_DNA"/>
</dbReference>
<comment type="function">
    <text evidence="1">Involved in the transposition of the insertion sequence.</text>
</comment>
<reference evidence="4" key="1">
    <citation type="journal article" date="2019" name="Int. J. Syst. Evol. Microbiol.">
        <title>The Global Catalogue of Microorganisms (GCM) 10K type strain sequencing project: providing services to taxonomists for standard genome sequencing and annotation.</title>
        <authorList>
            <consortium name="The Broad Institute Genomics Platform"/>
            <consortium name="The Broad Institute Genome Sequencing Center for Infectious Disease"/>
            <person name="Wu L."/>
            <person name="Ma J."/>
        </authorList>
    </citation>
    <scope>NUCLEOTIDE SEQUENCE [LARGE SCALE GENOMIC DNA]</scope>
    <source>
        <strain evidence="4">CCM 8930</strain>
    </source>
</reference>
<keyword evidence="4" id="KW-1185">Reference proteome</keyword>
<dbReference type="NCBIfam" id="NF033516">
    <property type="entry name" value="transpos_IS3"/>
    <property type="match status" value="1"/>
</dbReference>
<feature type="non-terminal residue" evidence="3">
    <location>
        <position position="295"/>
    </location>
</feature>
<dbReference type="PANTHER" id="PTHR46889:SF5">
    <property type="entry name" value="INTEGRASE PROTEIN"/>
    <property type="match status" value="1"/>
</dbReference>
<organism evidence="3 4">
    <name type="scientific">Lactiplantibacillus nangangensis</name>
    <dbReference type="NCBI Taxonomy" id="2559917"/>
    <lineage>
        <taxon>Bacteria</taxon>
        <taxon>Bacillati</taxon>
        <taxon>Bacillota</taxon>
        <taxon>Bacilli</taxon>
        <taxon>Lactobacillales</taxon>
        <taxon>Lactobacillaceae</taxon>
        <taxon>Lactiplantibacillus</taxon>
    </lineage>
</organism>
<proteinExistence type="predicted"/>
<dbReference type="PROSITE" id="PS50994">
    <property type="entry name" value="INTEGRASE"/>
    <property type="match status" value="1"/>
</dbReference>
<dbReference type="PANTHER" id="PTHR46889">
    <property type="entry name" value="TRANSPOSASE INSF FOR INSERTION SEQUENCE IS3B-RELATED"/>
    <property type="match status" value="1"/>
</dbReference>
<dbReference type="InterPro" id="IPR001584">
    <property type="entry name" value="Integrase_cat-core"/>
</dbReference>
<evidence type="ECO:0000256" key="1">
    <source>
        <dbReference type="ARBA" id="ARBA00002286"/>
    </source>
</evidence>
<dbReference type="InterPro" id="IPR012337">
    <property type="entry name" value="RNaseH-like_sf"/>
</dbReference>
<evidence type="ECO:0000259" key="2">
    <source>
        <dbReference type="PROSITE" id="PS50994"/>
    </source>
</evidence>
<dbReference type="Pfam" id="PF00665">
    <property type="entry name" value="rve"/>
    <property type="match status" value="1"/>
</dbReference>
<sequence>MNAQHKLVFQTIQELSPQIHGAQAIILRKVGLSRQAFNQWLHREETPREQQETQLKQKILMYFNAHRQRIGAGKLKIYLDHDSELDFYVSLKRVKRLMTLLHLKCQSRLKKHHRVKQAEQELRDNVLNQRFNMADNPNEVWLSDATEVRYGINGEYKARLCGVLDLYGRCLLSYNLSVTETSDAMVEVFERAFSKAGKVHPMVHTDRGSAYTSKDFNDLMTEHKVVRSMSRPGTPYDNAPMERWWNEFKLNWLDSHPMPKTKEELIKLIEEGIHYFNYIDRTAQRNGSTAVEYRG</sequence>
<accession>A0ABW1SMU3</accession>
<dbReference type="Pfam" id="PF13276">
    <property type="entry name" value="HTH_21"/>
    <property type="match status" value="1"/>
</dbReference>
<evidence type="ECO:0000313" key="4">
    <source>
        <dbReference type="Proteomes" id="UP001596171"/>
    </source>
</evidence>
<name>A0ABW1SMU3_9LACO</name>
<dbReference type="InterPro" id="IPR048020">
    <property type="entry name" value="Transpos_IS3"/>
</dbReference>
<dbReference type="InterPro" id="IPR050900">
    <property type="entry name" value="Transposase_IS3/IS150/IS904"/>
</dbReference>
<dbReference type="RefSeq" id="WP_379856246.1">
    <property type="nucleotide sequence ID" value="NZ_JBHSSE010000040.1"/>
</dbReference>
<evidence type="ECO:0000313" key="3">
    <source>
        <dbReference type="EMBL" id="MFC6203041.1"/>
    </source>
</evidence>
<dbReference type="InterPro" id="IPR036397">
    <property type="entry name" value="RNaseH_sf"/>
</dbReference>
<gene>
    <name evidence="3" type="ORF">ACFP1L_14325</name>
</gene>
<dbReference type="Gene3D" id="3.30.420.10">
    <property type="entry name" value="Ribonuclease H-like superfamily/Ribonuclease H"/>
    <property type="match status" value="1"/>
</dbReference>
<protein>
    <submittedName>
        <fullName evidence="3">IS3 family transposase</fullName>
    </submittedName>
</protein>
<dbReference type="Proteomes" id="UP001596171">
    <property type="component" value="Unassembled WGS sequence"/>
</dbReference>
<dbReference type="SUPFAM" id="SSF53098">
    <property type="entry name" value="Ribonuclease H-like"/>
    <property type="match status" value="1"/>
</dbReference>
<comment type="caution">
    <text evidence="3">The sequence shown here is derived from an EMBL/GenBank/DDBJ whole genome shotgun (WGS) entry which is preliminary data.</text>
</comment>
<feature type="domain" description="Integrase catalytic" evidence="2">
    <location>
        <begin position="133"/>
        <end position="295"/>
    </location>
</feature>